<proteinExistence type="predicted"/>
<dbReference type="Proteomes" id="UP000410492">
    <property type="component" value="Unassembled WGS sequence"/>
</dbReference>
<evidence type="ECO:0000313" key="2">
    <source>
        <dbReference type="Proteomes" id="UP000410492"/>
    </source>
</evidence>
<dbReference type="EMBL" id="CAACVG010014980">
    <property type="protein sequence ID" value="VEN63957.1"/>
    <property type="molecule type" value="Genomic_DNA"/>
</dbReference>
<organism evidence="1 2">
    <name type="scientific">Callosobruchus maculatus</name>
    <name type="common">Southern cowpea weevil</name>
    <name type="synonym">Pulse bruchid</name>
    <dbReference type="NCBI Taxonomy" id="64391"/>
    <lineage>
        <taxon>Eukaryota</taxon>
        <taxon>Metazoa</taxon>
        <taxon>Ecdysozoa</taxon>
        <taxon>Arthropoda</taxon>
        <taxon>Hexapoda</taxon>
        <taxon>Insecta</taxon>
        <taxon>Pterygota</taxon>
        <taxon>Neoptera</taxon>
        <taxon>Endopterygota</taxon>
        <taxon>Coleoptera</taxon>
        <taxon>Polyphaga</taxon>
        <taxon>Cucujiformia</taxon>
        <taxon>Chrysomeloidea</taxon>
        <taxon>Chrysomelidae</taxon>
        <taxon>Bruchinae</taxon>
        <taxon>Bruchini</taxon>
        <taxon>Callosobruchus</taxon>
    </lineage>
</organism>
<sequence>MGVFGARIPCDCQVWKC</sequence>
<dbReference type="AlphaFoldDB" id="A0A653DV29"/>
<reference evidence="1 2" key="1">
    <citation type="submission" date="2019-01" db="EMBL/GenBank/DDBJ databases">
        <authorList>
            <person name="Sayadi A."/>
        </authorList>
    </citation>
    <scope>NUCLEOTIDE SEQUENCE [LARGE SCALE GENOMIC DNA]</scope>
</reference>
<gene>
    <name evidence="1" type="ORF">CALMAC_LOCUS20630</name>
</gene>
<protein>
    <submittedName>
        <fullName evidence="1">Uncharacterized protein</fullName>
    </submittedName>
</protein>
<evidence type="ECO:0000313" key="1">
    <source>
        <dbReference type="EMBL" id="VEN63957.1"/>
    </source>
</evidence>
<accession>A0A653DV29</accession>
<name>A0A653DV29_CALMS</name>
<keyword evidence="2" id="KW-1185">Reference proteome</keyword>